<dbReference type="OrthoDB" id="3076444at2"/>
<keyword evidence="1" id="KW-1133">Transmembrane helix</keyword>
<comment type="caution">
    <text evidence="2">The sequence shown here is derived from an EMBL/GenBank/DDBJ whole genome shotgun (WGS) entry which is preliminary data.</text>
</comment>
<keyword evidence="1" id="KW-0812">Transmembrane</keyword>
<reference evidence="2 3" key="1">
    <citation type="submission" date="2019-05" db="EMBL/GenBank/DDBJ databases">
        <title>Culicoidintestinum kansasii gen. nov., sp. nov. from the gastrointestinal tract of the biting midge, Culicoides sonorensis.</title>
        <authorList>
            <person name="Neupane S."/>
            <person name="Ghosh A."/>
            <person name="Gunther S."/>
            <person name="Martin K."/>
            <person name="Zurek L."/>
        </authorList>
    </citation>
    <scope>NUCLEOTIDE SEQUENCE [LARGE SCALE GENOMIC DNA]</scope>
    <source>
        <strain evidence="2 3">CS-1</strain>
    </source>
</reference>
<keyword evidence="3" id="KW-1185">Reference proteome</keyword>
<dbReference type="InParanoid" id="A0A5R8Q8Y3"/>
<organism evidence="2 3">
    <name type="scientific">Culicoidibacter larvae</name>
    <dbReference type="NCBI Taxonomy" id="2579976"/>
    <lineage>
        <taxon>Bacteria</taxon>
        <taxon>Bacillati</taxon>
        <taxon>Bacillota</taxon>
        <taxon>Culicoidibacteria</taxon>
        <taxon>Culicoidibacterales</taxon>
        <taxon>Culicoidibacteraceae</taxon>
        <taxon>Culicoidibacter</taxon>
    </lineage>
</organism>
<feature type="transmembrane region" description="Helical" evidence="1">
    <location>
        <begin position="196"/>
        <end position="219"/>
    </location>
</feature>
<accession>A0A5R8Q8Y3</accession>
<protein>
    <submittedName>
        <fullName evidence="2">Uncharacterized protein</fullName>
    </submittedName>
</protein>
<dbReference type="AlphaFoldDB" id="A0A5R8Q8Y3"/>
<gene>
    <name evidence="2" type="ORF">FEZ08_10195</name>
</gene>
<name>A0A5R8Q8Y3_9FIRM</name>
<dbReference type="Proteomes" id="UP000306912">
    <property type="component" value="Unassembled WGS sequence"/>
</dbReference>
<keyword evidence="1" id="KW-0472">Membrane</keyword>
<dbReference type="EMBL" id="VBWP01000010">
    <property type="protein sequence ID" value="TLG71769.1"/>
    <property type="molecule type" value="Genomic_DNA"/>
</dbReference>
<proteinExistence type="predicted"/>
<evidence type="ECO:0000313" key="3">
    <source>
        <dbReference type="Proteomes" id="UP000306912"/>
    </source>
</evidence>
<evidence type="ECO:0000256" key="1">
    <source>
        <dbReference type="SAM" id="Phobius"/>
    </source>
</evidence>
<dbReference type="RefSeq" id="WP_138192026.1">
    <property type="nucleotide sequence ID" value="NZ_VBWP01000010.1"/>
</dbReference>
<sequence length="233" mass="26070">MMKWLVRITLAVLLVTAGFGMKVTAYNEPNQYASEQEAREQELKNLQEKHVQPGTYPIEVSYTQNGKTINKTIYLTVRGEHTVIVDDIAIDAHSIVINLNQVAAMNKAGWIEAANARAWNINTLAEVPVTQVNSSQVKEAVGSYPLYFATDAFVKTSVTVTVVDGTDANQSFANWFAQHDPGEGFSWYGFLHIHPYLLSLLLVLILLIPFIIIAVYYLITSKLVRDIIRSIIK</sequence>
<evidence type="ECO:0000313" key="2">
    <source>
        <dbReference type="EMBL" id="TLG71769.1"/>
    </source>
</evidence>